<comment type="caution">
    <text evidence="2">The sequence shown here is derived from an EMBL/GenBank/DDBJ whole genome shotgun (WGS) entry which is preliminary data.</text>
</comment>
<keyword evidence="3" id="KW-1185">Reference proteome</keyword>
<organism evidence="2 3">
    <name type="scientific">Euphydryas editha</name>
    <name type="common">Edith's checkerspot</name>
    <dbReference type="NCBI Taxonomy" id="104508"/>
    <lineage>
        <taxon>Eukaryota</taxon>
        <taxon>Metazoa</taxon>
        <taxon>Ecdysozoa</taxon>
        <taxon>Arthropoda</taxon>
        <taxon>Hexapoda</taxon>
        <taxon>Insecta</taxon>
        <taxon>Pterygota</taxon>
        <taxon>Neoptera</taxon>
        <taxon>Endopterygota</taxon>
        <taxon>Lepidoptera</taxon>
        <taxon>Glossata</taxon>
        <taxon>Ditrysia</taxon>
        <taxon>Papilionoidea</taxon>
        <taxon>Nymphalidae</taxon>
        <taxon>Nymphalinae</taxon>
        <taxon>Euphydryas</taxon>
    </lineage>
</organism>
<feature type="region of interest" description="Disordered" evidence="1">
    <location>
        <begin position="148"/>
        <end position="216"/>
    </location>
</feature>
<protein>
    <submittedName>
        <fullName evidence="2">Uncharacterized protein</fullName>
    </submittedName>
</protein>
<reference evidence="2" key="1">
    <citation type="submission" date="2022-03" db="EMBL/GenBank/DDBJ databases">
        <authorList>
            <person name="Tunstrom K."/>
        </authorList>
    </citation>
    <scope>NUCLEOTIDE SEQUENCE</scope>
</reference>
<dbReference type="Proteomes" id="UP001153954">
    <property type="component" value="Unassembled WGS sequence"/>
</dbReference>
<gene>
    <name evidence="2" type="ORF">EEDITHA_LOCUS16287</name>
</gene>
<evidence type="ECO:0000256" key="1">
    <source>
        <dbReference type="SAM" id="MobiDB-lite"/>
    </source>
</evidence>
<accession>A0AAU9UQ65</accession>
<name>A0AAU9UQ65_EUPED</name>
<feature type="compositionally biased region" description="Basic and acidic residues" evidence="1">
    <location>
        <begin position="148"/>
        <end position="160"/>
    </location>
</feature>
<sequence length="216" mass="23987">MYVHFSVAAALRRSCMNKSYSTGIKTRPQFLLLQCNKRSSRCLWHYESCRTKSDCTCLPPPCNTPPRCIQYMTGYYYYPYGTWFCGPYHVAGSCPVGAKGPCPCPKCCVACICPAPNTDPTKAGTPIEKCTLKAESFPAVMHCQTTSKLEENKEQNDRSKLLNFDENEKDSESEQKNVPPVLASMIQPNSHRSKVAMGAGIQSSYTVSHSKSDSKP</sequence>
<evidence type="ECO:0000313" key="2">
    <source>
        <dbReference type="EMBL" id="CAH2101545.1"/>
    </source>
</evidence>
<evidence type="ECO:0000313" key="3">
    <source>
        <dbReference type="Proteomes" id="UP001153954"/>
    </source>
</evidence>
<dbReference type="AlphaFoldDB" id="A0AAU9UQ65"/>
<proteinExistence type="predicted"/>
<dbReference type="EMBL" id="CAKOGL010000023">
    <property type="protein sequence ID" value="CAH2101545.1"/>
    <property type="molecule type" value="Genomic_DNA"/>
</dbReference>